<dbReference type="Proteomes" id="UP000830375">
    <property type="component" value="Unassembled WGS sequence"/>
</dbReference>
<keyword evidence="2" id="KW-1185">Reference proteome</keyword>
<accession>A0ABQ8LGP7</accession>
<keyword evidence="1" id="KW-0675">Receptor</keyword>
<gene>
    <name evidence="1" type="ORF">H4Q32_015908</name>
</gene>
<sequence>MEPYGETELRIVVEPELSTALDTRDKAVDSKSMERGSAYCTMAEGELTRIWDCWRLKGMPKLIYMPTCPFSSCLCPSSLLVLFRPWRPFGNFLSTLSCLPALRAGGSQMTTHPPAPASAFVWQPLCSPSARRLCSGITMALPVSIGVIAGGSLCFRLQLLSQGLHLGPLTQRLHWLHRAPSFLQLRLGLSSTICHLGIHSSGSASSLWLCQALPWAPPPPAPLPSVGRWSHQPFLHDGFSLRWLHCESPLRLWPGSHLAPPAPSPSCFLPGSSLRHLQPGLCLSSSSRVSVLLSRLLLSSHSSLPLFFLWRKDAPSGRGANCYISGPVLLCFLSACALHLQHRQSASQERFRLPRPRIVSLSKYQCSQHRGSEEDIAAFILQSSSGFIVSKTALNP</sequence>
<evidence type="ECO:0000313" key="2">
    <source>
        <dbReference type="Proteomes" id="UP000830375"/>
    </source>
</evidence>
<evidence type="ECO:0000313" key="1">
    <source>
        <dbReference type="EMBL" id="KAI2649863.1"/>
    </source>
</evidence>
<comment type="caution">
    <text evidence="1">The sequence shown here is derived from an EMBL/GenBank/DDBJ whole genome shotgun (WGS) entry which is preliminary data.</text>
</comment>
<reference evidence="1 2" key="1">
    <citation type="submission" date="2022-01" db="EMBL/GenBank/DDBJ databases">
        <title>A high-quality chromosome-level genome assembly of rohu carp, Labeo rohita.</title>
        <authorList>
            <person name="Arick M.A. II"/>
            <person name="Hsu C.-Y."/>
            <person name="Magbanua Z."/>
            <person name="Pechanova O."/>
            <person name="Grover C."/>
            <person name="Miller E."/>
            <person name="Thrash A."/>
            <person name="Ezzel L."/>
            <person name="Alam S."/>
            <person name="Benzie J."/>
            <person name="Hamilton M."/>
            <person name="Karsi A."/>
            <person name="Lawrence M.L."/>
            <person name="Peterson D.G."/>
        </authorList>
    </citation>
    <scope>NUCLEOTIDE SEQUENCE [LARGE SCALE GENOMIC DNA]</scope>
    <source>
        <strain evidence="2">BAU-BD-2019</strain>
        <tissue evidence="1">Blood</tissue>
    </source>
</reference>
<proteinExistence type="predicted"/>
<dbReference type="EMBL" id="JACTAM010000023">
    <property type="protein sequence ID" value="KAI2649863.1"/>
    <property type="molecule type" value="Genomic_DNA"/>
</dbReference>
<name>A0ABQ8LGP7_LABRO</name>
<organism evidence="1 2">
    <name type="scientific">Labeo rohita</name>
    <name type="common">Indian major carp</name>
    <name type="synonym">Cyprinus rohita</name>
    <dbReference type="NCBI Taxonomy" id="84645"/>
    <lineage>
        <taxon>Eukaryota</taxon>
        <taxon>Metazoa</taxon>
        <taxon>Chordata</taxon>
        <taxon>Craniata</taxon>
        <taxon>Vertebrata</taxon>
        <taxon>Euteleostomi</taxon>
        <taxon>Actinopterygii</taxon>
        <taxon>Neopterygii</taxon>
        <taxon>Teleostei</taxon>
        <taxon>Ostariophysi</taxon>
        <taxon>Cypriniformes</taxon>
        <taxon>Cyprinidae</taxon>
        <taxon>Labeoninae</taxon>
        <taxon>Labeonini</taxon>
        <taxon>Labeo</taxon>
    </lineage>
</organism>
<protein>
    <submittedName>
        <fullName evidence="1">Leucine-rich repeat-containing G-protein coupled receptor 5</fullName>
    </submittedName>
</protein>